<proteinExistence type="predicted"/>
<comment type="caution">
    <text evidence="1">The sequence shown here is derived from an EMBL/GenBank/DDBJ whole genome shotgun (WGS) entry which is preliminary data.</text>
</comment>
<dbReference type="OrthoDB" id="9872644at2"/>
<sequence length="105" mass="11967">MKAIAHARDPFGYDVKVENFCELDGVQKDISYFKNNIVKVIEQPGMMIEVFDTSLKRYYFGAVTWNQTILVGVRNKNGTWSVTKCFENPSASLVTPIFLRGNQLI</sequence>
<reference evidence="2" key="1">
    <citation type="submission" date="2016-04" db="EMBL/GenBank/DDBJ databases">
        <authorList>
            <person name="Chen L."/>
            <person name="Zhuang W."/>
            <person name="Wang G."/>
        </authorList>
    </citation>
    <scope>NUCLEOTIDE SEQUENCE [LARGE SCALE GENOMIC DNA]</scope>
    <source>
        <strain evidence="2">208</strain>
    </source>
</reference>
<evidence type="ECO:0000313" key="2">
    <source>
        <dbReference type="Proteomes" id="UP000192276"/>
    </source>
</evidence>
<accession>A0A1V9EJS6</accession>
<organism evidence="1 2">
    <name type="scientific">Niastella populi</name>
    <dbReference type="NCBI Taxonomy" id="550983"/>
    <lineage>
        <taxon>Bacteria</taxon>
        <taxon>Pseudomonadati</taxon>
        <taxon>Bacteroidota</taxon>
        <taxon>Chitinophagia</taxon>
        <taxon>Chitinophagales</taxon>
        <taxon>Chitinophagaceae</taxon>
        <taxon>Niastella</taxon>
    </lineage>
</organism>
<dbReference type="EMBL" id="LWBP01000245">
    <property type="protein sequence ID" value="OQP46418.1"/>
    <property type="molecule type" value="Genomic_DNA"/>
</dbReference>
<name>A0A1V9EJS6_9BACT</name>
<evidence type="ECO:0000313" key="1">
    <source>
        <dbReference type="EMBL" id="OQP46418.1"/>
    </source>
</evidence>
<protein>
    <submittedName>
        <fullName evidence="1">Uncharacterized protein</fullName>
    </submittedName>
</protein>
<keyword evidence="2" id="KW-1185">Reference proteome</keyword>
<dbReference type="RefSeq" id="WP_081171057.1">
    <property type="nucleotide sequence ID" value="NZ_LWBP01000245.1"/>
</dbReference>
<dbReference type="AlphaFoldDB" id="A0A1V9EJS6"/>
<dbReference type="Proteomes" id="UP000192276">
    <property type="component" value="Unassembled WGS sequence"/>
</dbReference>
<gene>
    <name evidence="1" type="ORF">A4R26_31965</name>
</gene>